<evidence type="ECO:0000256" key="1">
    <source>
        <dbReference type="SAM" id="Phobius"/>
    </source>
</evidence>
<name>A0A1I6FDF9_9PSEU</name>
<dbReference type="AlphaFoldDB" id="A0A1I6FDF9"/>
<dbReference type="OrthoDB" id="9803163at2"/>
<feature type="transmembrane region" description="Helical" evidence="1">
    <location>
        <begin position="87"/>
        <end position="106"/>
    </location>
</feature>
<evidence type="ECO:0008006" key="4">
    <source>
        <dbReference type="Google" id="ProtNLM"/>
    </source>
</evidence>
<feature type="transmembrane region" description="Helical" evidence="1">
    <location>
        <begin position="121"/>
        <end position="142"/>
    </location>
</feature>
<protein>
    <recommendedName>
        <fullName evidence="4">DUF998 domain-containing protein</fullName>
    </recommendedName>
</protein>
<dbReference type="EMBL" id="FOYL01000011">
    <property type="protein sequence ID" value="SFR27883.1"/>
    <property type="molecule type" value="Genomic_DNA"/>
</dbReference>
<proteinExistence type="predicted"/>
<evidence type="ECO:0000313" key="2">
    <source>
        <dbReference type="EMBL" id="SFR27883.1"/>
    </source>
</evidence>
<evidence type="ECO:0000313" key="3">
    <source>
        <dbReference type="Proteomes" id="UP000198583"/>
    </source>
</evidence>
<keyword evidence="1" id="KW-1133">Transmembrane helix</keyword>
<dbReference type="STRING" id="84724.SAMN04488564_111323"/>
<feature type="transmembrane region" description="Helical" evidence="1">
    <location>
        <begin position="228"/>
        <end position="251"/>
    </location>
</feature>
<dbReference type="RefSeq" id="WP_143138927.1">
    <property type="nucleotide sequence ID" value="NZ_FOYL01000011.1"/>
</dbReference>
<keyword evidence="1" id="KW-0472">Membrane</keyword>
<gene>
    <name evidence="2" type="ORF">SAMN04488564_111323</name>
</gene>
<dbReference type="Proteomes" id="UP000198583">
    <property type="component" value="Unassembled WGS sequence"/>
</dbReference>
<keyword evidence="1" id="KW-0812">Transmembrane</keyword>
<reference evidence="3" key="1">
    <citation type="submission" date="2016-10" db="EMBL/GenBank/DDBJ databases">
        <authorList>
            <person name="Varghese N."/>
            <person name="Submissions S."/>
        </authorList>
    </citation>
    <scope>NUCLEOTIDE SEQUENCE [LARGE SCALE GENOMIC DNA]</scope>
    <source>
        <strain evidence="3">DSM 44232</strain>
    </source>
</reference>
<sequence>MMALPDNDNYRQTFFALRFATIMLVCLLALSIVAQVVIHVVATSLPCVQHSISAYYHTSAQMVFVGALCAIGVCLIIYRAKSNIENWVLDCSGFLAFMVAFMPTSVDPTCGAKDEIEKGAIFPVVANNVLSLSVTAAIALLLTWIKHRLREAQKVNRSTKQVIFMVALLLVAAVSPLLFWFDDFPEIGHGFSAALFFVGIFVVVVVNSCKFTRSPFRIGVVNKKYARIAGLMIVTAAILFASSIIFPHWLIILEGALIVEFALFWSSQTKELSGLVPIGTSDATK</sequence>
<feature type="transmembrane region" description="Helical" evidence="1">
    <location>
        <begin position="187"/>
        <end position="207"/>
    </location>
</feature>
<feature type="transmembrane region" description="Helical" evidence="1">
    <location>
        <begin position="162"/>
        <end position="181"/>
    </location>
</feature>
<organism evidence="2 3">
    <name type="scientific">Lentzea waywayandensis</name>
    <dbReference type="NCBI Taxonomy" id="84724"/>
    <lineage>
        <taxon>Bacteria</taxon>
        <taxon>Bacillati</taxon>
        <taxon>Actinomycetota</taxon>
        <taxon>Actinomycetes</taxon>
        <taxon>Pseudonocardiales</taxon>
        <taxon>Pseudonocardiaceae</taxon>
        <taxon>Lentzea</taxon>
    </lineage>
</organism>
<feature type="transmembrane region" description="Helical" evidence="1">
    <location>
        <begin position="54"/>
        <end position="78"/>
    </location>
</feature>
<feature type="transmembrane region" description="Helical" evidence="1">
    <location>
        <begin position="21"/>
        <end position="42"/>
    </location>
</feature>
<accession>A0A1I6FDF9</accession>
<keyword evidence="3" id="KW-1185">Reference proteome</keyword>